<evidence type="ECO:0000313" key="7">
    <source>
        <dbReference type="EMBL" id="TCV05891.1"/>
    </source>
</evidence>
<dbReference type="SMART" id="SM00421">
    <property type="entry name" value="HTH_LUXR"/>
    <property type="match status" value="1"/>
</dbReference>
<keyword evidence="2" id="KW-0238">DNA-binding</keyword>
<comment type="caution">
    <text evidence="7">The sequence shown here is derived from an EMBL/GenBank/DDBJ whole genome shotgun (WGS) entry which is preliminary data.</text>
</comment>
<dbReference type="SUPFAM" id="SSF52172">
    <property type="entry name" value="CheY-like"/>
    <property type="match status" value="1"/>
</dbReference>
<feature type="domain" description="Response regulatory" evidence="6">
    <location>
        <begin position="8"/>
        <end position="124"/>
    </location>
</feature>
<dbReference type="PROSITE" id="PS00622">
    <property type="entry name" value="HTH_LUXR_1"/>
    <property type="match status" value="1"/>
</dbReference>
<dbReference type="SUPFAM" id="SSF46894">
    <property type="entry name" value="C-terminal effector domain of the bipartite response regulators"/>
    <property type="match status" value="1"/>
</dbReference>
<name>A0A4R3VJ88_9GAMM</name>
<dbReference type="PROSITE" id="PS50110">
    <property type="entry name" value="RESPONSE_REGULATORY"/>
    <property type="match status" value="1"/>
</dbReference>
<dbReference type="InterPro" id="IPR001789">
    <property type="entry name" value="Sig_transdc_resp-reg_receiver"/>
</dbReference>
<dbReference type="RefSeq" id="WP_132455925.1">
    <property type="nucleotide sequence ID" value="NZ_JAWIZJ010000005.1"/>
</dbReference>
<dbReference type="InterPro" id="IPR011006">
    <property type="entry name" value="CheY-like_superfamily"/>
</dbReference>
<dbReference type="PANTHER" id="PTHR43214:SF41">
    <property type="entry name" value="NITRATE_NITRITE RESPONSE REGULATOR PROTEIN NARP"/>
    <property type="match status" value="1"/>
</dbReference>
<keyword evidence="1" id="KW-0805">Transcription regulation</keyword>
<sequence>MSEKLSYRVLIVDDHPLMRRGIRQLLATDATFDVIGEASNGMEALSLANRDSPDIILLDLNMKGLSGLDTLHALRRDGISARVIVLTVSDAPCDIYTLMDAGADGYLLKDSAPELLLDAIRSDSAFSEQVREVLHHRIAIQDTPSPFAALTERELDVLQEVAAGLSNKQIAAVLYISEETVKVHIRNMLRKLNVRSRVAATVLYLETYGLSSRSLKTSL</sequence>
<accession>A0A4R3VJ88</accession>
<keyword evidence="8" id="KW-1185">Reference proteome</keyword>
<dbReference type="InterPro" id="IPR016032">
    <property type="entry name" value="Sig_transdc_resp-reg_C-effctor"/>
</dbReference>
<dbReference type="OrthoDB" id="9796655at2"/>
<keyword evidence="4" id="KW-0597">Phosphoprotein</keyword>
<protein>
    <submittedName>
        <fullName evidence="7">LuxR family two component transcriptional regulator</fullName>
    </submittedName>
</protein>
<dbReference type="InterPro" id="IPR039420">
    <property type="entry name" value="WalR-like"/>
</dbReference>
<dbReference type="SMART" id="SM00448">
    <property type="entry name" value="REC"/>
    <property type="match status" value="1"/>
</dbReference>
<reference evidence="7 8" key="1">
    <citation type="submission" date="2019-03" db="EMBL/GenBank/DDBJ databases">
        <title>Genomic Encyclopedia of Type Strains, Phase IV (KMG-IV): sequencing the most valuable type-strain genomes for metagenomic binning, comparative biology and taxonomic classification.</title>
        <authorList>
            <person name="Goeker M."/>
        </authorList>
    </citation>
    <scope>NUCLEOTIDE SEQUENCE [LARGE SCALE GENOMIC DNA]</scope>
    <source>
        <strain evidence="7 8">DSM 16730</strain>
    </source>
</reference>
<dbReference type="GO" id="GO:0003677">
    <property type="term" value="F:DNA binding"/>
    <property type="evidence" value="ECO:0007669"/>
    <property type="project" value="UniProtKB-KW"/>
</dbReference>
<dbReference type="Proteomes" id="UP000295433">
    <property type="component" value="Unassembled WGS sequence"/>
</dbReference>
<dbReference type="GO" id="GO:0006355">
    <property type="term" value="P:regulation of DNA-templated transcription"/>
    <property type="evidence" value="ECO:0007669"/>
    <property type="project" value="InterPro"/>
</dbReference>
<gene>
    <name evidence="7" type="ORF">EDC54_105161</name>
</gene>
<dbReference type="NCBIfam" id="NF007708">
    <property type="entry name" value="PRK10403.1"/>
    <property type="match status" value="1"/>
</dbReference>
<feature type="domain" description="HTH luxR-type" evidence="5">
    <location>
        <begin position="143"/>
        <end position="208"/>
    </location>
</feature>
<dbReference type="Gene3D" id="3.40.50.2300">
    <property type="match status" value="1"/>
</dbReference>
<dbReference type="CDD" id="cd06170">
    <property type="entry name" value="LuxR_C_like"/>
    <property type="match status" value="1"/>
</dbReference>
<evidence type="ECO:0000259" key="5">
    <source>
        <dbReference type="PROSITE" id="PS50043"/>
    </source>
</evidence>
<feature type="modified residue" description="4-aspartylphosphate" evidence="4">
    <location>
        <position position="59"/>
    </location>
</feature>
<proteinExistence type="predicted"/>
<keyword evidence="3" id="KW-0804">Transcription</keyword>
<evidence type="ECO:0000256" key="4">
    <source>
        <dbReference type="PROSITE-ProRule" id="PRU00169"/>
    </source>
</evidence>
<dbReference type="InterPro" id="IPR000792">
    <property type="entry name" value="Tscrpt_reg_LuxR_C"/>
</dbReference>
<dbReference type="PROSITE" id="PS50043">
    <property type="entry name" value="HTH_LUXR_2"/>
    <property type="match status" value="1"/>
</dbReference>
<evidence type="ECO:0000256" key="1">
    <source>
        <dbReference type="ARBA" id="ARBA00023015"/>
    </source>
</evidence>
<dbReference type="AlphaFoldDB" id="A0A4R3VJ88"/>
<dbReference type="PANTHER" id="PTHR43214">
    <property type="entry name" value="TWO-COMPONENT RESPONSE REGULATOR"/>
    <property type="match status" value="1"/>
</dbReference>
<evidence type="ECO:0000313" key="8">
    <source>
        <dbReference type="Proteomes" id="UP000295433"/>
    </source>
</evidence>
<dbReference type="PRINTS" id="PR00038">
    <property type="entry name" value="HTHLUXR"/>
</dbReference>
<dbReference type="Pfam" id="PF00196">
    <property type="entry name" value="GerE"/>
    <property type="match status" value="1"/>
</dbReference>
<organism evidence="7 8">
    <name type="scientific">Samsonia erythrinae</name>
    <dbReference type="NCBI Taxonomy" id="160434"/>
    <lineage>
        <taxon>Bacteria</taxon>
        <taxon>Pseudomonadati</taxon>
        <taxon>Pseudomonadota</taxon>
        <taxon>Gammaproteobacteria</taxon>
        <taxon>Enterobacterales</taxon>
        <taxon>Pectobacteriaceae</taxon>
        <taxon>Samsonia</taxon>
    </lineage>
</organism>
<evidence type="ECO:0000256" key="3">
    <source>
        <dbReference type="ARBA" id="ARBA00023163"/>
    </source>
</evidence>
<evidence type="ECO:0000259" key="6">
    <source>
        <dbReference type="PROSITE" id="PS50110"/>
    </source>
</evidence>
<dbReference type="EMBL" id="SMBY01000005">
    <property type="protein sequence ID" value="TCV05891.1"/>
    <property type="molecule type" value="Genomic_DNA"/>
</dbReference>
<evidence type="ECO:0000256" key="2">
    <source>
        <dbReference type="ARBA" id="ARBA00023125"/>
    </source>
</evidence>
<dbReference type="GO" id="GO:0000160">
    <property type="term" value="P:phosphorelay signal transduction system"/>
    <property type="evidence" value="ECO:0007669"/>
    <property type="project" value="InterPro"/>
</dbReference>
<dbReference type="Pfam" id="PF00072">
    <property type="entry name" value="Response_reg"/>
    <property type="match status" value="1"/>
</dbReference>